<reference evidence="2" key="1">
    <citation type="submission" date="2022-08" db="EMBL/GenBank/DDBJ databases">
        <title>A Global Phylogenomic Analysis of the Shiitake Genus Lentinula.</title>
        <authorList>
            <consortium name="DOE Joint Genome Institute"/>
            <person name="Sierra-Patev S."/>
            <person name="Min B."/>
            <person name="Naranjo-Ortiz M."/>
            <person name="Looney B."/>
            <person name="Konkel Z."/>
            <person name="Slot J.C."/>
            <person name="Sakamoto Y."/>
            <person name="Steenwyk J.L."/>
            <person name="Rokas A."/>
            <person name="Carro J."/>
            <person name="Camarero S."/>
            <person name="Ferreira P."/>
            <person name="Molpeceres G."/>
            <person name="Ruiz-Duenas F.J."/>
            <person name="Serrano A."/>
            <person name="Henrissat B."/>
            <person name="Drula E."/>
            <person name="Hughes K.W."/>
            <person name="Mata J.L."/>
            <person name="Ishikawa N.K."/>
            <person name="Vargas-Isla R."/>
            <person name="Ushijima S."/>
            <person name="Smith C.A."/>
            <person name="Ahrendt S."/>
            <person name="Andreopoulos W."/>
            <person name="He G."/>
            <person name="Labutti K."/>
            <person name="Lipzen A."/>
            <person name="Ng V."/>
            <person name="Riley R."/>
            <person name="Sandor L."/>
            <person name="Barry K."/>
            <person name="Martinez A.T."/>
            <person name="Xiao Y."/>
            <person name="Gibbons J.G."/>
            <person name="Terashima K."/>
            <person name="Grigoriev I.V."/>
            <person name="Hibbett D.S."/>
        </authorList>
    </citation>
    <scope>NUCLEOTIDE SEQUENCE</scope>
    <source>
        <strain evidence="2">JLM2183</strain>
    </source>
</reference>
<gene>
    <name evidence="2" type="ORF">J3R30DRAFT_312310</name>
</gene>
<dbReference type="Proteomes" id="UP001150266">
    <property type="component" value="Unassembled WGS sequence"/>
</dbReference>
<accession>A0A9W9AAP4</accession>
<evidence type="ECO:0000313" key="2">
    <source>
        <dbReference type="EMBL" id="KAJ4476633.1"/>
    </source>
</evidence>
<keyword evidence="3" id="KW-1185">Reference proteome</keyword>
<feature type="region of interest" description="Disordered" evidence="1">
    <location>
        <begin position="1"/>
        <end position="21"/>
    </location>
</feature>
<evidence type="ECO:0000256" key="1">
    <source>
        <dbReference type="SAM" id="MobiDB-lite"/>
    </source>
</evidence>
<name>A0A9W9AAP4_9AGAR</name>
<feature type="compositionally biased region" description="Basic and acidic residues" evidence="1">
    <location>
        <begin position="1"/>
        <end position="11"/>
    </location>
</feature>
<dbReference type="AlphaFoldDB" id="A0A9W9AAP4"/>
<proteinExistence type="predicted"/>
<dbReference type="GO" id="GO:0007166">
    <property type="term" value="P:cell surface receptor signaling pathway"/>
    <property type="evidence" value="ECO:0007669"/>
    <property type="project" value="InterPro"/>
</dbReference>
<comment type="caution">
    <text evidence="2">The sequence shown here is derived from an EMBL/GenBank/DDBJ whole genome shotgun (WGS) entry which is preliminary data.</text>
</comment>
<sequence length="321" mass="35925">MDIKLPADGTEKQPPPQSRSYRTTLRSTTWDVSEHVLRTLTSAAQYAPTPYLGSLSVVALSIFNAVQGAKENQAVLDQLGKMACDLVFGVYKTHEELQQQSSPKSDNTASDKHSPFSTDPTLNRQVEELLGTLRNVQAWIETVKSRKYIHKVIASRSDLNTIQEFRDQLKAAMDKFQLQSIITLRSTVTRLATEQTRQHDIVREKLTTIHADVKQNLNRNPFTESPISSEPASPLSSPPRSPYRSSTFPTTNPFMPLVSRSATIQGNISVNNISGNYSVNSSIDNSTRDNFNNVFNGNSMVFNTGLRQGRVDERENNSHWI</sequence>
<dbReference type="InterPro" id="IPR036537">
    <property type="entry name" value="Adaptor_Cbl_N_dom_sf"/>
</dbReference>
<feature type="region of interest" description="Disordered" evidence="1">
    <location>
        <begin position="212"/>
        <end position="251"/>
    </location>
</feature>
<feature type="compositionally biased region" description="Polar residues" evidence="1">
    <location>
        <begin position="98"/>
        <end position="108"/>
    </location>
</feature>
<dbReference type="EMBL" id="JAOTPV010000011">
    <property type="protein sequence ID" value="KAJ4476633.1"/>
    <property type="molecule type" value="Genomic_DNA"/>
</dbReference>
<dbReference type="InterPro" id="IPR059179">
    <property type="entry name" value="MLKL-like_MCAfunc"/>
</dbReference>
<evidence type="ECO:0000313" key="3">
    <source>
        <dbReference type="Proteomes" id="UP001150266"/>
    </source>
</evidence>
<feature type="compositionally biased region" description="Low complexity" evidence="1">
    <location>
        <begin position="225"/>
        <end position="235"/>
    </location>
</feature>
<organism evidence="2 3">
    <name type="scientific">Lentinula aciculospora</name>
    <dbReference type="NCBI Taxonomy" id="153920"/>
    <lineage>
        <taxon>Eukaryota</taxon>
        <taxon>Fungi</taxon>
        <taxon>Dikarya</taxon>
        <taxon>Basidiomycota</taxon>
        <taxon>Agaricomycotina</taxon>
        <taxon>Agaricomycetes</taxon>
        <taxon>Agaricomycetidae</taxon>
        <taxon>Agaricales</taxon>
        <taxon>Marasmiineae</taxon>
        <taxon>Omphalotaceae</taxon>
        <taxon>Lentinula</taxon>
    </lineage>
</organism>
<dbReference type="CDD" id="cd21037">
    <property type="entry name" value="MLKL_NTD"/>
    <property type="match status" value="1"/>
</dbReference>
<dbReference type="Gene3D" id="1.20.930.20">
    <property type="entry name" value="Adaptor protein Cbl, N-terminal domain"/>
    <property type="match status" value="1"/>
</dbReference>
<dbReference type="OrthoDB" id="192148at2759"/>
<protein>
    <submittedName>
        <fullName evidence="2">Uncharacterized protein</fullName>
    </submittedName>
</protein>
<feature type="region of interest" description="Disordered" evidence="1">
    <location>
        <begin position="97"/>
        <end position="121"/>
    </location>
</feature>